<dbReference type="PANTHER" id="PTHR33376">
    <property type="match status" value="1"/>
</dbReference>
<keyword evidence="6" id="KW-1185">Reference proteome</keyword>
<comment type="subcellular location">
    <subcellularLocation>
        <location evidence="1">Cell envelope</location>
    </subcellularLocation>
</comment>
<evidence type="ECO:0000313" key="6">
    <source>
        <dbReference type="Proteomes" id="UP000464751"/>
    </source>
</evidence>
<comment type="similarity">
    <text evidence="2">Belongs to the bacterial solute-binding protein 7 family.</text>
</comment>
<dbReference type="Proteomes" id="UP000464751">
    <property type="component" value="Chromosome"/>
</dbReference>
<evidence type="ECO:0000313" key="5">
    <source>
        <dbReference type="EMBL" id="QIB33107.1"/>
    </source>
</evidence>
<dbReference type="GO" id="GO:0030288">
    <property type="term" value="C:outer membrane-bounded periplasmic space"/>
    <property type="evidence" value="ECO:0007669"/>
    <property type="project" value="InterPro"/>
</dbReference>
<dbReference type="InterPro" id="IPR004682">
    <property type="entry name" value="TRAP_DctP"/>
</dbReference>
<dbReference type="PANTHER" id="PTHR33376:SF4">
    <property type="entry name" value="SIALIC ACID-BINDING PERIPLASMIC PROTEIN SIAP"/>
    <property type="match status" value="1"/>
</dbReference>
<accession>A0A6P1YIE8</accession>
<gene>
    <name evidence="5" type="ORF">G3A50_04845</name>
</gene>
<keyword evidence="4" id="KW-0732">Signal</keyword>
<proteinExistence type="inferred from homology"/>
<keyword evidence="3" id="KW-0813">Transport</keyword>
<organism evidence="5 6">
    <name type="scientific">Ancylobacter pratisalsi</name>
    <dbReference type="NCBI Taxonomy" id="1745854"/>
    <lineage>
        <taxon>Bacteria</taxon>
        <taxon>Pseudomonadati</taxon>
        <taxon>Pseudomonadota</taxon>
        <taxon>Alphaproteobacteria</taxon>
        <taxon>Hyphomicrobiales</taxon>
        <taxon>Xanthobacteraceae</taxon>
        <taxon>Ancylobacter</taxon>
    </lineage>
</organism>
<dbReference type="Gene3D" id="3.40.190.170">
    <property type="entry name" value="Bacterial extracellular solute-binding protein, family 7"/>
    <property type="match status" value="1"/>
</dbReference>
<dbReference type="EMBL" id="CP048630">
    <property type="protein sequence ID" value="QIB33107.1"/>
    <property type="molecule type" value="Genomic_DNA"/>
</dbReference>
<dbReference type="NCBIfam" id="TIGR00787">
    <property type="entry name" value="dctP"/>
    <property type="match status" value="1"/>
</dbReference>
<dbReference type="Pfam" id="PF03480">
    <property type="entry name" value="DctP"/>
    <property type="match status" value="1"/>
</dbReference>
<sequence>MTSLSTSLSKARISRRGFIAGSSATIFAGLSVGRAIGAEFSYKLATDMPLSDPMNVRFTAAIEAIARDTDGRLAIRLFPNSQLGTISEELDQVRSGALEFYCCGYGNQMPIAPLAGINSLAFAWSGYDRIWPAMDGELGAFLAAEVAKTGTILHVAKPMNVGFRQITSGARAIVEPADLKGMKIRVPPAPILVTLFTSLGASPTSLSYGELYPALQTGLVDGSDNPLWTLNAMRVYEVQRHVTITNHSWDAFVPVANRRAWSRLPADVQDIVTRRFTEAALGQREDIAKEEAEAERSLIAHGITIHRPTDGLFKDALSRTAYYPTWREKIGPAGWAVLQKTARV</sequence>
<dbReference type="AlphaFoldDB" id="A0A6P1YIE8"/>
<reference evidence="5 6" key="1">
    <citation type="submission" date="2020-02" db="EMBL/GenBank/DDBJ databases">
        <authorList>
            <person name="Li G."/>
        </authorList>
    </citation>
    <scope>NUCLEOTIDE SEQUENCE [LARGE SCALE GENOMIC DNA]</scope>
    <source>
        <strain evidence="5 6">DSM 102029</strain>
    </source>
</reference>
<evidence type="ECO:0000256" key="4">
    <source>
        <dbReference type="ARBA" id="ARBA00022729"/>
    </source>
</evidence>
<evidence type="ECO:0000256" key="1">
    <source>
        <dbReference type="ARBA" id="ARBA00004196"/>
    </source>
</evidence>
<evidence type="ECO:0000256" key="2">
    <source>
        <dbReference type="ARBA" id="ARBA00009023"/>
    </source>
</evidence>
<dbReference type="KEGG" id="apra:G3A50_04845"/>
<dbReference type="InterPro" id="IPR018389">
    <property type="entry name" value="DctP_fam"/>
</dbReference>
<evidence type="ECO:0000256" key="3">
    <source>
        <dbReference type="ARBA" id="ARBA00022448"/>
    </source>
</evidence>
<dbReference type="GO" id="GO:0055085">
    <property type="term" value="P:transmembrane transport"/>
    <property type="evidence" value="ECO:0007669"/>
    <property type="project" value="InterPro"/>
</dbReference>
<dbReference type="CDD" id="cd13603">
    <property type="entry name" value="PBP2_TRAP_Siap_TeaA_like"/>
    <property type="match status" value="1"/>
</dbReference>
<dbReference type="NCBIfam" id="NF037995">
    <property type="entry name" value="TRAP_S1"/>
    <property type="match status" value="1"/>
</dbReference>
<dbReference type="RefSeq" id="WP_163074205.1">
    <property type="nucleotide sequence ID" value="NZ_CP048630.1"/>
</dbReference>
<dbReference type="InterPro" id="IPR038404">
    <property type="entry name" value="TRAP_DctP_sf"/>
</dbReference>
<name>A0A6P1YIE8_9HYPH</name>
<protein>
    <submittedName>
        <fullName evidence="5">TRAP transporter substrate-binding protein</fullName>
    </submittedName>
</protein>